<dbReference type="STRING" id="1440763.BJI69_06035"/>
<evidence type="ECO:0000313" key="2">
    <source>
        <dbReference type="Proteomes" id="UP000182987"/>
    </source>
</evidence>
<dbReference type="EMBL" id="CP017480">
    <property type="protein sequence ID" value="APG06379.1"/>
    <property type="molecule type" value="Genomic_DNA"/>
</dbReference>
<gene>
    <name evidence="1" type="ORF">BJI69_06035</name>
</gene>
<dbReference type="PATRIC" id="fig|1440763.5.peg.3594"/>
<organism evidence="1 2">
    <name type="scientific">Luteibacter rhizovicinus DSM 16549</name>
    <dbReference type="NCBI Taxonomy" id="1440763"/>
    <lineage>
        <taxon>Bacteria</taxon>
        <taxon>Pseudomonadati</taxon>
        <taxon>Pseudomonadota</taxon>
        <taxon>Gammaproteobacteria</taxon>
        <taxon>Lysobacterales</taxon>
        <taxon>Rhodanobacteraceae</taxon>
        <taxon>Luteibacter</taxon>
    </lineage>
</organism>
<evidence type="ECO:0000313" key="1">
    <source>
        <dbReference type="EMBL" id="APG06379.1"/>
    </source>
</evidence>
<accession>A0A0G9HAR2</accession>
<dbReference type="AlphaFoldDB" id="A0A0G9HAR2"/>
<name>A0A0G9HAR2_9GAMM</name>
<reference evidence="2" key="1">
    <citation type="submission" date="2016-09" db="EMBL/GenBank/DDBJ databases">
        <authorList>
            <person name="Lysoe E."/>
        </authorList>
    </citation>
    <scope>NUCLEOTIDE SEQUENCE [LARGE SCALE GENOMIC DNA]</scope>
    <source>
        <strain evidence="2">LJ96T</strain>
    </source>
</reference>
<proteinExistence type="predicted"/>
<keyword evidence="2" id="KW-1185">Reference proteome</keyword>
<protein>
    <submittedName>
        <fullName evidence="1">Uncharacterized protein</fullName>
    </submittedName>
</protein>
<dbReference type="KEGG" id="lrz:BJI69_06035"/>
<dbReference type="Proteomes" id="UP000182987">
    <property type="component" value="Chromosome"/>
</dbReference>
<sequence>MTVDPRERILARLRREPEFAMAMVGEAIELITEGYAEEARSVLRTLANAVGFEELARATGTHAKTLHRQLSPAGNPTMNAVALILHALMAQLSPKPVRMTVRFEEAEAA</sequence>